<evidence type="ECO:0000256" key="8">
    <source>
        <dbReference type="SAM" id="MobiDB-lite"/>
    </source>
</evidence>
<feature type="region of interest" description="Disordered" evidence="8">
    <location>
        <begin position="855"/>
        <end position="890"/>
    </location>
</feature>
<dbReference type="GO" id="GO:0005886">
    <property type="term" value="C:plasma membrane"/>
    <property type="evidence" value="ECO:0007669"/>
    <property type="project" value="UniProtKB-SubCell"/>
</dbReference>
<feature type="transmembrane region" description="Helical" evidence="9">
    <location>
        <begin position="290"/>
        <end position="310"/>
    </location>
</feature>
<evidence type="ECO:0000256" key="6">
    <source>
        <dbReference type="ARBA" id="ARBA00023136"/>
    </source>
</evidence>
<evidence type="ECO:0000256" key="7">
    <source>
        <dbReference type="ARBA" id="ARBA00023180"/>
    </source>
</evidence>
<dbReference type="SUPFAM" id="SSF82866">
    <property type="entry name" value="Multidrug efflux transporter AcrB transmembrane domain"/>
    <property type="match status" value="1"/>
</dbReference>
<reference evidence="10" key="1">
    <citation type="submission" date="2021-02" db="EMBL/GenBank/DDBJ databases">
        <authorList>
            <person name="Bekaert M."/>
        </authorList>
    </citation>
    <scope>NUCLEOTIDE SEQUENCE</scope>
    <source>
        <strain evidence="10">IoA-00</strain>
    </source>
</reference>
<feature type="compositionally biased region" description="Basic residues" evidence="8">
    <location>
        <begin position="992"/>
        <end position="1003"/>
    </location>
</feature>
<organism evidence="10 11">
    <name type="scientific">Lepeophtheirus salmonis</name>
    <name type="common">Salmon louse</name>
    <name type="synonym">Caligus salmonis</name>
    <dbReference type="NCBI Taxonomy" id="72036"/>
    <lineage>
        <taxon>Eukaryota</taxon>
        <taxon>Metazoa</taxon>
        <taxon>Ecdysozoa</taxon>
        <taxon>Arthropoda</taxon>
        <taxon>Crustacea</taxon>
        <taxon>Multicrustacea</taxon>
        <taxon>Hexanauplia</taxon>
        <taxon>Copepoda</taxon>
        <taxon>Siphonostomatoida</taxon>
        <taxon>Caligidae</taxon>
        <taxon>Lepeophtheirus</taxon>
    </lineage>
</organism>
<feature type="compositionally biased region" description="Low complexity" evidence="8">
    <location>
        <begin position="868"/>
        <end position="878"/>
    </location>
</feature>
<sequence length="1069" mass="120014">MCNSSSNGLGRIDGCNRSVDQFFEKDILQIRILVGTHPGYFVIVPVLLTALCASGFQRVNYNYDPEYLFSPSTGSAKQERSILETYFPTNFSDFKASRISRPGKFGRIIVAAKDGGSMLDSNLWNQLLYLDQKTFESALKLVYNISLEYEHSTYTYTDLCAHWNSYCYDNEILRLSSIMGSVETGAINLTYPIYFDPNTFETYALPIFFGGVSLTDINTIIGVKAVALSYFLDVSEEWRDNLGLRWEKKFLDALREIGPYFAPDLEIGMFVSNTPAWEMEASKNSVTSTLCINVVIMVVFSLVSCLMSDATKSKPLVGFAGLFFSNYCDNSWIWICIRSSSNLSIPERMGRCYSEAAVSITVTSLTDFFSFMAGVVTPFPCVRIFCLYTGISSVAFIYFWHLTLFGAILAVSGRAEKNNLHGMFCIKVIPKSLAVNKSWLTRTFMTGGTNPKDPHNPDDNKDHAGMVFFRDNMGRLLSRTWFKSLVLLLFGAYIVVACWGVTNIEEGLEKQNMANYDSYSVKYYSMDDSYFREYSYTITRIERVLYALENSTFIEKAATQSWLRDFLDYIKRNENYEDIILPVSTEMEISYNHNKNGIIASRFLIQGRNILNSYMEQSMVAELRDICNQFSTPDISISVFHPYFIYIDQYLAIAPQTVQCILVTSLVMMIISFFLIPSLVCSFWVAFSIISIELGVIGYMTWWGVRLDGVALINLIMCIGFSVDFSAHICYHYITDTESSSPDERIRSSLYGLGLPIIQGATSTILGVLGLAFAPSYLFVTFFKMVFLVIVLGGLHGLIILPVLLSLFGPGSCRSRKSIVVASEVSTPSTTISCKMRKEPPSCYTVNLGYASSDNSLNSTPTRDHRSITSSPASSTSPTEDEENKKNKIKAATMATSTVIPTFKYAYHNKSATLSDVSNFTFPSTLDPVVEAEERNHQLAVITQIRSNGNMASLVPVIPPSSGRRSSKSNSTHYLHHRHHQHRPSLNIGSRNSHHKRICRSKSHRPDLLTIAPSEKGRGSEKDGDNKPQPSEFHPGGHAPLRKYHSFPYEMFNNETGYSSDESLRSGPR</sequence>
<dbReference type="InterPro" id="IPR003392">
    <property type="entry name" value="PTHD_SSD"/>
</dbReference>
<feature type="transmembrane region" description="Helical" evidence="9">
    <location>
        <begin position="316"/>
        <end position="335"/>
    </location>
</feature>
<proteinExistence type="inferred from homology"/>
<name>A0A7R8D1V1_LEPSM</name>
<evidence type="ECO:0000256" key="2">
    <source>
        <dbReference type="ARBA" id="ARBA00005585"/>
    </source>
</evidence>
<evidence type="ECO:0000313" key="11">
    <source>
        <dbReference type="Proteomes" id="UP000675881"/>
    </source>
</evidence>
<feature type="transmembrane region" description="Helical" evidence="9">
    <location>
        <begin position="356"/>
        <end position="376"/>
    </location>
</feature>
<dbReference type="PANTHER" id="PTHR10796:SF92">
    <property type="entry name" value="PATCHED-RELATED, ISOFORM A"/>
    <property type="match status" value="1"/>
</dbReference>
<accession>A0A7R8D1V1</accession>
<evidence type="ECO:0000256" key="1">
    <source>
        <dbReference type="ARBA" id="ARBA00004651"/>
    </source>
</evidence>
<dbReference type="Pfam" id="PF02460">
    <property type="entry name" value="Patched"/>
    <property type="match status" value="1"/>
</dbReference>
<comment type="similarity">
    <text evidence="2">Belongs to the patched family.</text>
</comment>
<dbReference type="Proteomes" id="UP000675881">
    <property type="component" value="Chromosome 7"/>
</dbReference>
<feature type="transmembrane region" description="Helical" evidence="9">
    <location>
        <begin position="480"/>
        <end position="502"/>
    </location>
</feature>
<dbReference type="EMBL" id="HG994586">
    <property type="protein sequence ID" value="CAF2999346.1"/>
    <property type="molecule type" value="Genomic_DNA"/>
</dbReference>
<dbReference type="InterPro" id="IPR051697">
    <property type="entry name" value="Patched_domain-protein"/>
</dbReference>
<dbReference type="PROSITE" id="PS50156">
    <property type="entry name" value="SSD"/>
    <property type="match status" value="1"/>
</dbReference>
<dbReference type="OrthoDB" id="6510177at2759"/>
<keyword evidence="3" id="KW-1003">Cell membrane</keyword>
<feature type="transmembrane region" description="Helical" evidence="9">
    <location>
        <begin position="683"/>
        <end position="705"/>
    </location>
</feature>
<dbReference type="AlphaFoldDB" id="A0A7R8D1V1"/>
<evidence type="ECO:0000256" key="9">
    <source>
        <dbReference type="SAM" id="Phobius"/>
    </source>
</evidence>
<dbReference type="GO" id="GO:0030659">
    <property type="term" value="C:cytoplasmic vesicle membrane"/>
    <property type="evidence" value="ECO:0007669"/>
    <property type="project" value="TreeGrafter"/>
</dbReference>
<comment type="subcellular location">
    <subcellularLocation>
        <location evidence="1">Cell membrane</location>
        <topology evidence="1">Multi-pass membrane protein</topology>
    </subcellularLocation>
</comment>
<keyword evidence="5 9" id="KW-1133">Transmembrane helix</keyword>
<feature type="transmembrane region" description="Helical" evidence="9">
    <location>
        <begin position="382"/>
        <end position="411"/>
    </location>
</feature>
<feature type="transmembrane region" description="Helical" evidence="9">
    <location>
        <begin position="785"/>
        <end position="808"/>
    </location>
</feature>
<keyword evidence="6 9" id="KW-0472">Membrane</keyword>
<dbReference type="InterPro" id="IPR000731">
    <property type="entry name" value="SSD"/>
</dbReference>
<keyword evidence="7" id="KW-0325">Glycoprotein</keyword>
<evidence type="ECO:0000256" key="4">
    <source>
        <dbReference type="ARBA" id="ARBA00022692"/>
    </source>
</evidence>
<keyword evidence="4 9" id="KW-0812">Transmembrane</keyword>
<feature type="transmembrane region" description="Helical" evidence="9">
    <location>
        <begin position="656"/>
        <end position="676"/>
    </location>
</feature>
<dbReference type="FunFam" id="1.20.1640.10:FF:000013">
    <property type="entry name" value="PaTched Related family"/>
    <property type="match status" value="1"/>
</dbReference>
<feature type="transmembrane region" description="Helical" evidence="9">
    <location>
        <begin position="755"/>
        <end position="779"/>
    </location>
</feature>
<feature type="compositionally biased region" description="Basic residues" evidence="8">
    <location>
        <begin position="974"/>
        <end position="983"/>
    </location>
</feature>
<evidence type="ECO:0000313" key="10">
    <source>
        <dbReference type="EMBL" id="CAF2999346.1"/>
    </source>
</evidence>
<gene>
    <name evidence="10" type="ORF">LSAA_12818</name>
</gene>
<protein>
    <submittedName>
        <fullName evidence="10">(salmon louse) hypothetical protein</fullName>
    </submittedName>
</protein>
<feature type="region of interest" description="Disordered" evidence="8">
    <location>
        <begin position="959"/>
        <end position="1045"/>
    </location>
</feature>
<feature type="compositionally biased region" description="Basic and acidic residues" evidence="8">
    <location>
        <begin position="1015"/>
        <end position="1026"/>
    </location>
</feature>
<dbReference type="PANTHER" id="PTHR10796">
    <property type="entry name" value="PATCHED-RELATED"/>
    <property type="match status" value="1"/>
</dbReference>
<evidence type="ECO:0000256" key="3">
    <source>
        <dbReference type="ARBA" id="ARBA00022475"/>
    </source>
</evidence>
<dbReference type="Gene3D" id="1.20.1640.10">
    <property type="entry name" value="Multidrug efflux transporter AcrB transmembrane domain"/>
    <property type="match status" value="1"/>
</dbReference>
<evidence type="ECO:0000256" key="5">
    <source>
        <dbReference type="ARBA" id="ARBA00022989"/>
    </source>
</evidence>
<keyword evidence="11" id="KW-1185">Reference proteome</keyword>
<feature type="compositionally biased region" description="Low complexity" evidence="8">
    <location>
        <begin position="961"/>
        <end position="973"/>
    </location>
</feature>